<gene>
    <name evidence="2" type="ORF">AGLA0713_LOCUS1429</name>
</gene>
<name>A0A7S0L037_9STRA</name>
<feature type="compositionally biased region" description="Basic and acidic residues" evidence="1">
    <location>
        <begin position="128"/>
        <end position="142"/>
    </location>
</feature>
<evidence type="ECO:0000256" key="1">
    <source>
        <dbReference type="SAM" id="MobiDB-lite"/>
    </source>
</evidence>
<proteinExistence type="predicted"/>
<organism evidence="2">
    <name type="scientific">Asterionellopsis glacialis</name>
    <dbReference type="NCBI Taxonomy" id="33640"/>
    <lineage>
        <taxon>Eukaryota</taxon>
        <taxon>Sar</taxon>
        <taxon>Stramenopiles</taxon>
        <taxon>Ochrophyta</taxon>
        <taxon>Bacillariophyta</taxon>
        <taxon>Fragilariophyceae</taxon>
        <taxon>Fragilariophycidae</taxon>
        <taxon>Fragilariales</taxon>
        <taxon>Fragilariaceae</taxon>
        <taxon>Asterionellopsis</taxon>
    </lineage>
</organism>
<evidence type="ECO:0000313" key="2">
    <source>
        <dbReference type="EMBL" id="CAD8596601.1"/>
    </source>
</evidence>
<feature type="region of interest" description="Disordered" evidence="1">
    <location>
        <begin position="60"/>
        <end position="92"/>
    </location>
</feature>
<feature type="region of interest" description="Disordered" evidence="1">
    <location>
        <begin position="405"/>
        <end position="424"/>
    </location>
</feature>
<dbReference type="AlphaFoldDB" id="A0A7S0L037"/>
<dbReference type="EMBL" id="HBEX01002156">
    <property type="protein sequence ID" value="CAD8596601.1"/>
    <property type="molecule type" value="Transcribed_RNA"/>
</dbReference>
<sequence>MASTATATQIEHFIRETVATMPSPSHKTMNKKHTTAFVMKLRKNIKVFTDRFRKSGAIRNNRDVQVVSEPDPQDHQIRASDPSSAGEKSLSVSTAVNFSTRLQCSESTKSKNQGGSQDDQIIINASTHSKDDDSGHGVRVSDDASNANCQEHHKHHNDKITPVKKKRSNIFNKEKLGDELTSFDKMKKEQRLRDWAAGFRRSDPRYQILTFFNDVAQEGAADIEDQKKAFRPEMISPLLRPFYKASVFTVWRPTSYDAIRKMMLGEAVGKSLDIKGKSAKRGKFSALVPFLQIHLEADKKKIRTLSSSGRVRVFFGSQKERDTAMKTCQLCLEQMLSTVQESRYILDRQSEYDDVKIETACQNLLLQMDDPTICHVDACAPKSYGIDLPERLLWQSFVAERDISRTNGSEYDGGRPSEPNFQDMNNASLRKKQKPNTPKAVLWRYTTSTSSTDPMNPLDLVMAYEENGRVLPVVSDFDCFLMGTRGVAYTSPMSSDEMDVLNWCVSQMEVILENKTDRIWTSRWLDQLKSEAKRGYTPMMPELGYSDPKSHSIMKHAISRLAGSGAVRHGAESFNYFFPQDLDDEFLVISDNLSGHSLPWKYVNVEGLQEILLDQIDAGYTFPLNPKWILCDQGWKNIYDRLCARKTAEESMKIWYPPILRARIEDIHKRHPDGFQKICNAVDSYSSDNESSDEKKVDGSSAMDLAGQELKRFMTLQRAKSKL</sequence>
<reference evidence="2" key="1">
    <citation type="submission" date="2021-01" db="EMBL/GenBank/DDBJ databases">
        <authorList>
            <person name="Corre E."/>
            <person name="Pelletier E."/>
            <person name="Niang G."/>
            <person name="Scheremetjew M."/>
            <person name="Finn R."/>
            <person name="Kale V."/>
            <person name="Holt S."/>
            <person name="Cochrane G."/>
            <person name="Meng A."/>
            <person name="Brown T."/>
            <person name="Cohen L."/>
        </authorList>
    </citation>
    <scope>NUCLEOTIDE SEQUENCE</scope>
</reference>
<feature type="compositionally biased region" description="Basic residues" evidence="1">
    <location>
        <begin position="152"/>
        <end position="165"/>
    </location>
</feature>
<protein>
    <submittedName>
        <fullName evidence="2">Uncharacterized protein</fullName>
    </submittedName>
</protein>
<feature type="region of interest" description="Disordered" evidence="1">
    <location>
        <begin position="127"/>
        <end position="165"/>
    </location>
</feature>
<accession>A0A7S0L037</accession>